<evidence type="ECO:0000256" key="9">
    <source>
        <dbReference type="SAM" id="Phobius"/>
    </source>
</evidence>
<feature type="transmembrane region" description="Helical" evidence="9">
    <location>
        <begin position="280"/>
        <end position="310"/>
    </location>
</feature>
<protein>
    <recommendedName>
        <fullName evidence="10">Protein kinase domain-containing protein</fullName>
    </recommendedName>
</protein>
<dbReference type="PANTHER" id="PTHR48007">
    <property type="entry name" value="LEUCINE-RICH REPEAT RECEPTOR-LIKE PROTEIN KINASE PXC1"/>
    <property type="match status" value="1"/>
</dbReference>
<evidence type="ECO:0000313" key="11">
    <source>
        <dbReference type="EMBL" id="THG05576.1"/>
    </source>
</evidence>
<dbReference type="InterPro" id="IPR001245">
    <property type="entry name" value="Ser-Thr/Tyr_kinase_cat_dom"/>
</dbReference>
<proteinExistence type="predicted"/>
<dbReference type="Pfam" id="PF00560">
    <property type="entry name" value="LRR_1"/>
    <property type="match status" value="2"/>
</dbReference>
<evidence type="ECO:0000313" key="12">
    <source>
        <dbReference type="Proteomes" id="UP000306102"/>
    </source>
</evidence>
<keyword evidence="5" id="KW-0677">Repeat</keyword>
<dbReference type="InterPro" id="IPR013210">
    <property type="entry name" value="LRR_N_plant-typ"/>
</dbReference>
<gene>
    <name evidence="11" type="ORF">TEA_006209</name>
</gene>
<evidence type="ECO:0000256" key="8">
    <source>
        <dbReference type="SAM" id="MobiDB-lite"/>
    </source>
</evidence>
<evidence type="ECO:0000256" key="6">
    <source>
        <dbReference type="ARBA" id="ARBA00022989"/>
    </source>
</evidence>
<dbReference type="InterPro" id="IPR001611">
    <property type="entry name" value="Leu-rich_rpt"/>
</dbReference>
<dbReference type="Pfam" id="PF08263">
    <property type="entry name" value="LRRNT_2"/>
    <property type="match status" value="1"/>
</dbReference>
<evidence type="ECO:0000256" key="7">
    <source>
        <dbReference type="ARBA" id="ARBA00023136"/>
    </source>
</evidence>
<name>A0A4S4DSZ9_CAMSN</name>
<evidence type="ECO:0000256" key="4">
    <source>
        <dbReference type="ARBA" id="ARBA00022729"/>
    </source>
</evidence>
<dbReference type="Pfam" id="PF07714">
    <property type="entry name" value="PK_Tyr_Ser-Thr"/>
    <property type="match status" value="1"/>
</dbReference>
<dbReference type="SUPFAM" id="SSF56112">
    <property type="entry name" value="Protein kinase-like (PK-like)"/>
    <property type="match status" value="1"/>
</dbReference>
<dbReference type="SUPFAM" id="SSF52058">
    <property type="entry name" value="L domain-like"/>
    <property type="match status" value="1"/>
</dbReference>
<organism evidence="11 12">
    <name type="scientific">Camellia sinensis var. sinensis</name>
    <name type="common">China tea</name>
    <dbReference type="NCBI Taxonomy" id="542762"/>
    <lineage>
        <taxon>Eukaryota</taxon>
        <taxon>Viridiplantae</taxon>
        <taxon>Streptophyta</taxon>
        <taxon>Embryophyta</taxon>
        <taxon>Tracheophyta</taxon>
        <taxon>Spermatophyta</taxon>
        <taxon>Magnoliopsida</taxon>
        <taxon>eudicotyledons</taxon>
        <taxon>Gunneridae</taxon>
        <taxon>Pentapetalae</taxon>
        <taxon>asterids</taxon>
        <taxon>Ericales</taxon>
        <taxon>Theaceae</taxon>
        <taxon>Camellia</taxon>
    </lineage>
</organism>
<keyword evidence="3 9" id="KW-0812">Transmembrane</keyword>
<comment type="subcellular location">
    <subcellularLocation>
        <location evidence="1">Membrane</location>
    </subcellularLocation>
</comment>
<dbReference type="AlphaFoldDB" id="A0A4S4DSZ9"/>
<dbReference type="GO" id="GO:0016020">
    <property type="term" value="C:membrane"/>
    <property type="evidence" value="ECO:0007669"/>
    <property type="project" value="UniProtKB-SubCell"/>
</dbReference>
<reference evidence="11 12" key="1">
    <citation type="journal article" date="2018" name="Proc. Natl. Acad. Sci. U.S.A.">
        <title>Draft genome sequence of Camellia sinensis var. sinensis provides insights into the evolution of the tea genome and tea quality.</title>
        <authorList>
            <person name="Wei C."/>
            <person name="Yang H."/>
            <person name="Wang S."/>
            <person name="Zhao J."/>
            <person name="Liu C."/>
            <person name="Gao L."/>
            <person name="Xia E."/>
            <person name="Lu Y."/>
            <person name="Tai Y."/>
            <person name="She G."/>
            <person name="Sun J."/>
            <person name="Cao H."/>
            <person name="Tong W."/>
            <person name="Gao Q."/>
            <person name="Li Y."/>
            <person name="Deng W."/>
            <person name="Jiang X."/>
            <person name="Wang W."/>
            <person name="Chen Q."/>
            <person name="Zhang S."/>
            <person name="Li H."/>
            <person name="Wu J."/>
            <person name="Wang P."/>
            <person name="Li P."/>
            <person name="Shi C."/>
            <person name="Zheng F."/>
            <person name="Jian J."/>
            <person name="Huang B."/>
            <person name="Shan D."/>
            <person name="Shi M."/>
            <person name="Fang C."/>
            <person name="Yue Y."/>
            <person name="Li F."/>
            <person name="Li D."/>
            <person name="Wei S."/>
            <person name="Han B."/>
            <person name="Jiang C."/>
            <person name="Yin Y."/>
            <person name="Xia T."/>
            <person name="Zhang Z."/>
            <person name="Bennetzen J.L."/>
            <person name="Zhao S."/>
            <person name="Wan X."/>
        </authorList>
    </citation>
    <scope>NUCLEOTIDE SEQUENCE [LARGE SCALE GENOMIC DNA]</scope>
    <source>
        <strain evidence="12">cv. Shuchazao</strain>
        <tissue evidence="11">Leaf</tissue>
    </source>
</reference>
<evidence type="ECO:0000256" key="5">
    <source>
        <dbReference type="ARBA" id="ARBA00022737"/>
    </source>
</evidence>
<feature type="compositionally biased region" description="Polar residues" evidence="8">
    <location>
        <begin position="31"/>
        <end position="42"/>
    </location>
</feature>
<evidence type="ECO:0000256" key="1">
    <source>
        <dbReference type="ARBA" id="ARBA00004370"/>
    </source>
</evidence>
<evidence type="ECO:0000259" key="10">
    <source>
        <dbReference type="PROSITE" id="PS50011"/>
    </source>
</evidence>
<feature type="domain" description="Protein kinase" evidence="10">
    <location>
        <begin position="370"/>
        <end position="629"/>
    </location>
</feature>
<keyword evidence="4" id="KW-0732">Signal</keyword>
<dbReference type="InterPro" id="IPR046959">
    <property type="entry name" value="PRK1-6/SRF4-like"/>
</dbReference>
<dbReference type="Gene3D" id="1.10.510.10">
    <property type="entry name" value="Transferase(Phosphotransferase) domain 1"/>
    <property type="match status" value="1"/>
</dbReference>
<dbReference type="EMBL" id="SDRB02010594">
    <property type="protein sequence ID" value="THG05576.1"/>
    <property type="molecule type" value="Genomic_DNA"/>
</dbReference>
<dbReference type="InterPro" id="IPR000719">
    <property type="entry name" value="Prot_kinase_dom"/>
</dbReference>
<dbReference type="GO" id="GO:0004672">
    <property type="term" value="F:protein kinase activity"/>
    <property type="evidence" value="ECO:0007669"/>
    <property type="project" value="InterPro"/>
</dbReference>
<dbReference type="Gene3D" id="3.30.200.20">
    <property type="entry name" value="Phosphorylase Kinase, domain 1"/>
    <property type="match status" value="1"/>
</dbReference>
<dbReference type="PROSITE" id="PS50011">
    <property type="entry name" value="PROTEIN_KINASE_DOM"/>
    <property type="match status" value="1"/>
</dbReference>
<keyword evidence="7 9" id="KW-0472">Membrane</keyword>
<comment type="caution">
    <text evidence="11">The sequence shown here is derived from an EMBL/GenBank/DDBJ whole genome shotgun (WGS) entry which is preliminary data.</text>
</comment>
<dbReference type="STRING" id="542762.A0A4S4DSZ9"/>
<dbReference type="FunFam" id="3.30.200.20:FF:000466">
    <property type="entry name" value="Putative LRR receptor-like serine/threonine-protein kinase"/>
    <property type="match status" value="1"/>
</dbReference>
<dbReference type="GO" id="GO:0005524">
    <property type="term" value="F:ATP binding"/>
    <property type="evidence" value="ECO:0007669"/>
    <property type="project" value="InterPro"/>
</dbReference>
<dbReference type="InterPro" id="IPR032675">
    <property type="entry name" value="LRR_dom_sf"/>
</dbReference>
<dbReference type="FunFam" id="3.80.10.10:FF:000400">
    <property type="entry name" value="Nuclear pore complex protein NUP107"/>
    <property type="match status" value="1"/>
</dbReference>
<sequence>MPAEMELGANLYFPGACLAPTSKGGRRKGTSPASSSLACASESTDKPHAGKLARVILAGDPVMSNFLVLVCKGLESDIYCLRSIKDSLEDPFMYLSSWNFDNHTEGFICKFTGIDCWHPDENKVLNIRLSDMGLKGPFPRGIENCTYLTGLDLSSNKLFGTIPSDISRLIPKITALDLSSNNFNGEIPPTIADLSYLNVLKLDSNQLTGHIPAEIGRLDRIKTASFTNNHLSGPVPRYINYQISADSYANNPGLCGVPLPPCKTHKKNINYQAFFNRNAFFISGFAVGWSLSTVIVFALALFYLPVIALLKKIVSIRSSRRRKRTKKRNNQVLVQRTQSPTTKITSEISKLEKLVTRMSFTELTNATDNFSEDNIIGSGQMGTMYKALLRNGWSLAIKRFYNSSQCSKSEEHFVSEIMTLGRLRHCNLVPLIGFCYETNDKLLVYKYMSNGNLYDWLHPPEGDEPKIMNWPVRVKIAVGLARGLAWLHRHSTKFQVFHHNISSKCILLDQNFEPKISNFGGAKFINANESASGWSFSMNGELLELGFDKSDVYSFGVVLLELITGKERSKVTDDSASCDNTLIGLGFDDEIFQLLSIACKCVQPFAEQRPTMLQVYQTMRAIGERHGLVDDSGTWKQTEIATASERNVEITELI</sequence>
<dbReference type="InterPro" id="IPR011009">
    <property type="entry name" value="Kinase-like_dom_sf"/>
</dbReference>
<evidence type="ECO:0000256" key="3">
    <source>
        <dbReference type="ARBA" id="ARBA00022692"/>
    </source>
</evidence>
<dbReference type="Gene3D" id="3.80.10.10">
    <property type="entry name" value="Ribonuclease Inhibitor"/>
    <property type="match status" value="1"/>
</dbReference>
<evidence type="ECO:0000256" key="2">
    <source>
        <dbReference type="ARBA" id="ARBA00022614"/>
    </source>
</evidence>
<keyword evidence="6 9" id="KW-1133">Transmembrane helix</keyword>
<keyword evidence="2" id="KW-0433">Leucine-rich repeat</keyword>
<feature type="region of interest" description="Disordered" evidence="8">
    <location>
        <begin position="24"/>
        <end position="44"/>
    </location>
</feature>
<accession>A0A4S4DSZ9</accession>
<dbReference type="PANTHER" id="PTHR48007:SF86">
    <property type="entry name" value="(WILD MALAYSIAN BANANA) HYPOTHETICAL PROTEIN"/>
    <property type="match status" value="1"/>
</dbReference>
<keyword evidence="12" id="KW-1185">Reference proteome</keyword>
<dbReference type="Proteomes" id="UP000306102">
    <property type="component" value="Unassembled WGS sequence"/>
</dbReference>